<reference evidence="1 2" key="1">
    <citation type="submission" date="2015-05" db="EMBL/GenBank/DDBJ databases">
        <title>Evolution of Trichinella species and genotypes.</title>
        <authorList>
            <person name="Korhonen P.K."/>
            <person name="Edoardo P."/>
            <person name="Giuseppe L.R."/>
            <person name="Gasser R.B."/>
        </authorList>
    </citation>
    <scope>NUCLEOTIDE SEQUENCE [LARGE SCALE GENOMIC DNA]</scope>
    <source>
        <strain evidence="1">ISS10</strain>
    </source>
</reference>
<comment type="caution">
    <text evidence="1">The sequence shown here is derived from an EMBL/GenBank/DDBJ whole genome shotgun (WGS) entry which is preliminary data.</text>
</comment>
<protein>
    <submittedName>
        <fullName evidence="1">Uncharacterized protein</fullName>
    </submittedName>
</protein>
<organism evidence="1 2">
    <name type="scientific">Trichinella nativa</name>
    <dbReference type="NCBI Taxonomy" id="6335"/>
    <lineage>
        <taxon>Eukaryota</taxon>
        <taxon>Metazoa</taxon>
        <taxon>Ecdysozoa</taxon>
        <taxon>Nematoda</taxon>
        <taxon>Enoplea</taxon>
        <taxon>Dorylaimia</taxon>
        <taxon>Trichinellida</taxon>
        <taxon>Trichinellidae</taxon>
        <taxon>Trichinella</taxon>
    </lineage>
</organism>
<evidence type="ECO:0000313" key="1">
    <source>
        <dbReference type="EMBL" id="KRZ46631.1"/>
    </source>
</evidence>
<name>A0A0V1KHB8_9BILA</name>
<dbReference type="Proteomes" id="UP000054721">
    <property type="component" value="Unassembled WGS sequence"/>
</dbReference>
<proteinExistence type="predicted"/>
<keyword evidence="2" id="KW-1185">Reference proteome</keyword>
<accession>A0A0V1KHB8</accession>
<sequence>MFFYLGFLVWPQWERMHLALQRLDVPGIVGGDDQEGDSEQDVK</sequence>
<gene>
    <name evidence="1" type="ORF">T02_10327</name>
</gene>
<dbReference type="AlphaFoldDB" id="A0A0V1KHB8"/>
<dbReference type="EMBL" id="JYDW01002674">
    <property type="protein sequence ID" value="KRZ46631.1"/>
    <property type="molecule type" value="Genomic_DNA"/>
</dbReference>
<evidence type="ECO:0000313" key="2">
    <source>
        <dbReference type="Proteomes" id="UP000054721"/>
    </source>
</evidence>